<name>A0A1V9XRW0_9ACAR</name>
<protein>
    <submittedName>
        <fullName evidence="2">Uncharacterized protein</fullName>
    </submittedName>
</protein>
<dbReference type="InParanoid" id="A0A1V9XRW0"/>
<accession>A0A1V9XRW0</accession>
<sequence length="220" mass="23549">TASSPEPAVRYDYKKKTSAARLESLLAARESLRDVREDLRPSQLPLSPRSTSPQDSMTLPLAISPGDQHIGLPSSDSRPAVSLNQPLAQEVKTVLLEQAFVQQQQGVQSGGGMWLPQMPGNCIPALPHYLQPTAALEVAFKGSHTLAPPAVATQFNHTTTNPFIGGNSLWLYMQPSHGVLVPDKLPPVPKLQVARAGGSFDAAIGRCTAEDQHAFTMRGG</sequence>
<dbReference type="AlphaFoldDB" id="A0A1V9XRW0"/>
<feature type="non-terminal residue" evidence="2">
    <location>
        <position position="1"/>
    </location>
</feature>
<dbReference type="Proteomes" id="UP000192247">
    <property type="component" value="Unassembled WGS sequence"/>
</dbReference>
<dbReference type="EMBL" id="MNPL01005130">
    <property type="protein sequence ID" value="OQR76225.1"/>
    <property type="molecule type" value="Genomic_DNA"/>
</dbReference>
<feature type="region of interest" description="Disordered" evidence="1">
    <location>
        <begin position="34"/>
        <end position="59"/>
    </location>
</feature>
<evidence type="ECO:0000313" key="3">
    <source>
        <dbReference type="Proteomes" id="UP000192247"/>
    </source>
</evidence>
<evidence type="ECO:0000313" key="2">
    <source>
        <dbReference type="EMBL" id="OQR76225.1"/>
    </source>
</evidence>
<reference evidence="2 3" key="1">
    <citation type="journal article" date="2017" name="Gigascience">
        <title>Draft genome of the honey bee ectoparasitic mite, Tropilaelaps mercedesae, is shaped by the parasitic life history.</title>
        <authorList>
            <person name="Dong X."/>
            <person name="Armstrong S.D."/>
            <person name="Xia D."/>
            <person name="Makepeace B.L."/>
            <person name="Darby A.C."/>
            <person name="Kadowaki T."/>
        </authorList>
    </citation>
    <scope>NUCLEOTIDE SEQUENCE [LARGE SCALE GENOMIC DNA]</scope>
    <source>
        <strain evidence="2">Wuxi-XJTLU</strain>
    </source>
</reference>
<organism evidence="2 3">
    <name type="scientific">Tropilaelaps mercedesae</name>
    <dbReference type="NCBI Taxonomy" id="418985"/>
    <lineage>
        <taxon>Eukaryota</taxon>
        <taxon>Metazoa</taxon>
        <taxon>Ecdysozoa</taxon>
        <taxon>Arthropoda</taxon>
        <taxon>Chelicerata</taxon>
        <taxon>Arachnida</taxon>
        <taxon>Acari</taxon>
        <taxon>Parasitiformes</taxon>
        <taxon>Mesostigmata</taxon>
        <taxon>Gamasina</taxon>
        <taxon>Dermanyssoidea</taxon>
        <taxon>Laelapidae</taxon>
        <taxon>Tropilaelaps</taxon>
    </lineage>
</organism>
<comment type="caution">
    <text evidence="2">The sequence shown here is derived from an EMBL/GenBank/DDBJ whole genome shotgun (WGS) entry which is preliminary data.</text>
</comment>
<evidence type="ECO:0000256" key="1">
    <source>
        <dbReference type="SAM" id="MobiDB-lite"/>
    </source>
</evidence>
<proteinExistence type="predicted"/>
<keyword evidence="3" id="KW-1185">Reference proteome</keyword>
<feature type="compositionally biased region" description="Polar residues" evidence="1">
    <location>
        <begin position="44"/>
        <end position="57"/>
    </location>
</feature>
<gene>
    <name evidence="2" type="ORF">BIW11_07916</name>
</gene>